<evidence type="ECO:0000256" key="8">
    <source>
        <dbReference type="ARBA" id="ARBA00022840"/>
    </source>
</evidence>
<dbReference type="Proteomes" id="UP000502608">
    <property type="component" value="Chromosome"/>
</dbReference>
<evidence type="ECO:0000256" key="6">
    <source>
        <dbReference type="ARBA" id="ARBA00022490"/>
    </source>
</evidence>
<evidence type="ECO:0000256" key="10">
    <source>
        <dbReference type="ARBA" id="ARBA00023239"/>
    </source>
</evidence>
<dbReference type="NCBIfam" id="NF006980">
    <property type="entry name" value="PRK09450.1-5"/>
    <property type="match status" value="1"/>
</dbReference>
<keyword evidence="6" id="KW-0963">Cytoplasm</keyword>
<evidence type="ECO:0000256" key="13">
    <source>
        <dbReference type="RuleBase" id="RU004184"/>
    </source>
</evidence>
<sequence length="802" mass="92720">MSQCYELQQVNKLNSLRMQRVNQVLSLTQQQLFLLIPYLFHHNSSLLPGFINPLTASGIASFSNSGAVRAACHYVEIDYIELDSNQPYAFEGIYAMGSSASFGQHANSDVDVWLVYQSGLSQIDLDLITQKATAITQWFASFDFEVNFYTIHPFQFRECGLYDNCLPVGEDNSGSVQHWLLLEEFYRSHIKLAGKTIAWWPEASGDELLNLGELANIPASEYFGASLWQLYKGLHKPHKALLKVLLLEVYASEYPANNMISKQIWQACLADDFSDENDAYLKLYYRIEDYLMGRREVRRLEIMRRCFYLKCGVALSDPQKSRHDWRFKKLSQLVTDWRWPSSLLVTLDNASSWHSGQLQWFNQQLNELMLISYKNLLQFASKYELSDRMRVEELGLLARKLHSFFNDETHLLQPLNRLWSQGIAEQYLAVLFSKKDARYHLYRGVSQQKQLIGQQALFSADTVTDLVAWAVMNGLAVKKTQWIAFECSKNYALKLSYLAFKLTTELTLATDVTKRDLCQPWFYRRIIFVANVDNDLTANWHGQEIMADYMNGDIFSFGRGKLNMLSSVDIVCLNSWGEWHSHRFSGETALLEAISFIALGLRRASDNTHLSVISCAAKLSKQLRDQLKQLLLQCYHMIQRVTDSQTLMLEMHLGDNKYGLYFNSLEMMYRLLDKPSELFHKNVSRPIVSLPRPELPEEPYSKVPAIIQNYLAKGSIQIFLRQLNKQLEVIQADEDNQLRQFVIDSVSLQSYVTQQSIRFVKNHHKEQQTYFNMPQFYQLVRINGQLKVVPFGVKEDEMGSAF</sequence>
<evidence type="ECO:0000259" key="14">
    <source>
        <dbReference type="Pfam" id="PF12633"/>
    </source>
</evidence>
<feature type="domain" description="Adenylate cyclase class-I N-terminal" evidence="14">
    <location>
        <begin position="8"/>
        <end position="200"/>
    </location>
</feature>
<evidence type="ECO:0000256" key="12">
    <source>
        <dbReference type="ARBA" id="ARBA00032637"/>
    </source>
</evidence>
<keyword evidence="10 15" id="KW-0456">Lyase</keyword>
<dbReference type="PIRSF" id="PIRSF001444">
    <property type="entry name" value="Adenylate_cycl"/>
    <property type="match status" value="1"/>
</dbReference>
<dbReference type="GO" id="GO:0005737">
    <property type="term" value="C:cytoplasm"/>
    <property type="evidence" value="ECO:0007669"/>
    <property type="project" value="UniProtKB-SubCell"/>
</dbReference>
<dbReference type="PANTHER" id="PTHR38760:SF1">
    <property type="entry name" value="ADENYLATE CYCLASE"/>
    <property type="match status" value="1"/>
</dbReference>
<dbReference type="EMBL" id="CP050313">
    <property type="protein sequence ID" value="QIR15764.1"/>
    <property type="molecule type" value="Genomic_DNA"/>
</dbReference>
<dbReference type="InterPro" id="IPR000274">
    <property type="entry name" value="Adenylate_cyclase_1"/>
</dbReference>
<dbReference type="EC" id="4.6.1.1" evidence="4"/>
<name>A0A6G9QMF1_9GAMM</name>
<protein>
    <recommendedName>
        <fullName evidence="5">Adenylate cyclase</fullName>
        <ecNumber evidence="4">4.6.1.1</ecNumber>
    </recommendedName>
    <alternativeName>
        <fullName evidence="11">ATP pyrophosphate-lyase</fullName>
    </alternativeName>
    <alternativeName>
        <fullName evidence="12">Adenylyl cyclase</fullName>
    </alternativeName>
</protein>
<organism evidence="15 16">
    <name type="scientific">Shewanella aestuarii</name>
    <dbReference type="NCBI Taxonomy" id="1028752"/>
    <lineage>
        <taxon>Bacteria</taxon>
        <taxon>Pseudomonadati</taxon>
        <taxon>Pseudomonadota</taxon>
        <taxon>Gammaproteobacteria</taxon>
        <taxon>Alteromonadales</taxon>
        <taxon>Shewanellaceae</taxon>
        <taxon>Shewanella</taxon>
    </lineage>
</organism>
<dbReference type="RefSeq" id="WP_167679620.1">
    <property type="nucleotide sequence ID" value="NZ_CP050313.1"/>
</dbReference>
<evidence type="ECO:0000256" key="4">
    <source>
        <dbReference type="ARBA" id="ARBA00012201"/>
    </source>
</evidence>
<gene>
    <name evidence="15" type="ORF">HBH39_15775</name>
</gene>
<comment type="subcellular location">
    <subcellularLocation>
        <location evidence="2">Cytoplasm</location>
    </subcellularLocation>
</comment>
<dbReference type="Pfam" id="PF01295">
    <property type="entry name" value="Adenylate_cycl"/>
    <property type="match status" value="1"/>
</dbReference>
<comment type="catalytic activity">
    <reaction evidence="1">
        <text>ATP = 3',5'-cyclic AMP + diphosphate</text>
        <dbReference type="Rhea" id="RHEA:15389"/>
        <dbReference type="ChEBI" id="CHEBI:30616"/>
        <dbReference type="ChEBI" id="CHEBI:33019"/>
        <dbReference type="ChEBI" id="CHEBI:58165"/>
        <dbReference type="EC" id="4.6.1.1"/>
    </reaction>
</comment>
<evidence type="ECO:0000256" key="9">
    <source>
        <dbReference type="ARBA" id="ARBA00022998"/>
    </source>
</evidence>
<reference evidence="15 16" key="1">
    <citation type="submission" date="2020-03" db="EMBL/GenBank/DDBJ databases">
        <title>Complete genome sequence of Shewanella sp.</title>
        <authorList>
            <person name="Kim Y.-S."/>
            <person name="Kim S.-J."/>
            <person name="Jung H.-K."/>
            <person name="Kim K.-H."/>
        </authorList>
    </citation>
    <scope>NUCLEOTIDE SEQUENCE [LARGE SCALE GENOMIC DNA]</scope>
    <source>
        <strain evidence="15 16">PN3F2</strain>
    </source>
</reference>
<dbReference type="GO" id="GO:0004016">
    <property type="term" value="F:adenylate cyclase activity"/>
    <property type="evidence" value="ECO:0007669"/>
    <property type="project" value="UniProtKB-EC"/>
</dbReference>
<keyword evidence="8" id="KW-0067">ATP-binding</keyword>
<dbReference type="InterPro" id="IPR024686">
    <property type="entry name" value="Adenylate_cyclase_1_CS"/>
</dbReference>
<keyword evidence="9" id="KW-0115">cAMP biosynthesis</keyword>
<dbReference type="KEGG" id="saes:HBH39_15775"/>
<dbReference type="InterPro" id="IPR024685">
    <property type="entry name" value="Adenylate_cyclase_1_N"/>
</dbReference>
<evidence type="ECO:0000256" key="7">
    <source>
        <dbReference type="ARBA" id="ARBA00022741"/>
    </source>
</evidence>
<dbReference type="Pfam" id="PF12633">
    <property type="entry name" value="Adenyl_cycl_N"/>
    <property type="match status" value="1"/>
</dbReference>
<evidence type="ECO:0000256" key="1">
    <source>
        <dbReference type="ARBA" id="ARBA00001593"/>
    </source>
</evidence>
<keyword evidence="7" id="KW-0547">Nucleotide-binding</keyword>
<evidence type="ECO:0000256" key="3">
    <source>
        <dbReference type="ARBA" id="ARBA00007901"/>
    </source>
</evidence>
<proteinExistence type="inferred from homology"/>
<comment type="similarity">
    <text evidence="3 13">Belongs to the adenylyl cyclase class-1 family.</text>
</comment>
<dbReference type="PANTHER" id="PTHR38760">
    <property type="entry name" value="ADENYLATE CYCLASE"/>
    <property type="match status" value="1"/>
</dbReference>
<evidence type="ECO:0000313" key="16">
    <source>
        <dbReference type="Proteomes" id="UP000502608"/>
    </source>
</evidence>
<dbReference type="AlphaFoldDB" id="A0A6G9QMF1"/>
<dbReference type="PROSITE" id="PS01092">
    <property type="entry name" value="ADENYLATE_CYCLASE_1_1"/>
    <property type="match status" value="1"/>
</dbReference>
<evidence type="ECO:0000256" key="2">
    <source>
        <dbReference type="ARBA" id="ARBA00004496"/>
    </source>
</evidence>
<evidence type="ECO:0000256" key="5">
    <source>
        <dbReference type="ARBA" id="ARBA00021420"/>
    </source>
</evidence>
<accession>A0A6G9QMF1</accession>
<evidence type="ECO:0000256" key="11">
    <source>
        <dbReference type="ARBA" id="ARBA00032597"/>
    </source>
</evidence>
<dbReference type="GO" id="GO:0005524">
    <property type="term" value="F:ATP binding"/>
    <property type="evidence" value="ECO:0007669"/>
    <property type="project" value="UniProtKB-KW"/>
</dbReference>
<evidence type="ECO:0000313" key="15">
    <source>
        <dbReference type="EMBL" id="QIR15764.1"/>
    </source>
</evidence>
<dbReference type="GO" id="GO:0006171">
    <property type="term" value="P:cAMP biosynthetic process"/>
    <property type="evidence" value="ECO:0007669"/>
    <property type="project" value="UniProtKB-KW"/>
</dbReference>
<keyword evidence="16" id="KW-1185">Reference proteome</keyword>